<dbReference type="SMART" id="SM00248">
    <property type="entry name" value="ANK"/>
    <property type="match status" value="3"/>
</dbReference>
<dbReference type="AlphaFoldDB" id="A0A2I3SLZ4"/>
<sequence>MNRIKGCVSKLMVCNLAYRGKLEEVKERILANKPLAMRTDQDRSALHWACSTMRDWSPLQTAVCAGQNETVKALLGKGAQVNAVNQNGSTPLHHAASKNRHEIALMLLEGGANPDGKDHYEATAKHQATAKGNFKMIHILLYYKTLRVTLLHT</sequence>
<dbReference type="GO" id="GO:0070198">
    <property type="term" value="P:protein localization to chromosome, telomeric region"/>
    <property type="evidence" value="ECO:0000318"/>
    <property type="project" value="GO_Central"/>
</dbReference>
<dbReference type="GO" id="GO:0003950">
    <property type="term" value="F:NAD+ poly-ADP-ribosyltransferase activity"/>
    <property type="evidence" value="ECO:0000318"/>
    <property type="project" value="GO_Central"/>
</dbReference>
<dbReference type="PROSITE" id="PS50088">
    <property type="entry name" value="ANK_REPEAT"/>
    <property type="match status" value="2"/>
</dbReference>
<reference evidence="4" key="3">
    <citation type="submission" date="2025-09" db="UniProtKB">
        <authorList>
            <consortium name="Ensembl"/>
        </authorList>
    </citation>
    <scope>IDENTIFICATION</scope>
</reference>
<dbReference type="GO" id="GO:1904355">
    <property type="term" value="P:positive regulation of telomere capping"/>
    <property type="evidence" value="ECO:0000318"/>
    <property type="project" value="GO_Central"/>
</dbReference>
<dbReference type="PANTHER" id="PTHR24201:SF16">
    <property type="entry name" value="ANKYRIN-1-LIKE-RELATED"/>
    <property type="match status" value="1"/>
</dbReference>
<dbReference type="GO" id="GO:0005737">
    <property type="term" value="C:cytoplasm"/>
    <property type="evidence" value="ECO:0000318"/>
    <property type="project" value="GO_Central"/>
</dbReference>
<dbReference type="PANTHER" id="PTHR24201">
    <property type="entry name" value="ANK_REP_REGION DOMAIN-CONTAINING PROTEIN"/>
    <property type="match status" value="1"/>
</dbReference>
<dbReference type="Pfam" id="PF12796">
    <property type="entry name" value="Ank_2"/>
    <property type="match status" value="1"/>
</dbReference>
<feature type="repeat" description="ANK" evidence="3">
    <location>
        <begin position="54"/>
        <end position="86"/>
    </location>
</feature>
<name>A0A2I3SLZ4_PANTR</name>
<keyword evidence="5" id="KW-1185">Reference proteome</keyword>
<proteinExistence type="predicted"/>
<dbReference type="OMA" id="RHEIALM"/>
<evidence type="ECO:0000313" key="5">
    <source>
        <dbReference type="Proteomes" id="UP000002277"/>
    </source>
</evidence>
<dbReference type="Proteomes" id="UP000002277">
    <property type="component" value="Chromosome 20"/>
</dbReference>
<dbReference type="GO" id="GO:0090263">
    <property type="term" value="P:positive regulation of canonical Wnt signaling pathway"/>
    <property type="evidence" value="ECO:0000318"/>
    <property type="project" value="GO_Central"/>
</dbReference>
<dbReference type="InterPro" id="IPR002110">
    <property type="entry name" value="Ankyrin_rpt"/>
</dbReference>
<dbReference type="SUPFAM" id="SSF48403">
    <property type="entry name" value="Ankyrin repeat"/>
    <property type="match status" value="1"/>
</dbReference>
<dbReference type="GO" id="GO:0005634">
    <property type="term" value="C:nucleus"/>
    <property type="evidence" value="ECO:0000318"/>
    <property type="project" value="GO_Central"/>
</dbReference>
<evidence type="ECO:0000256" key="3">
    <source>
        <dbReference type="PROSITE-ProRule" id="PRU00023"/>
    </source>
</evidence>
<dbReference type="EMBL" id="AACZ04052869">
    <property type="status" value="NOT_ANNOTATED_CDS"/>
    <property type="molecule type" value="Genomic_DNA"/>
</dbReference>
<evidence type="ECO:0000256" key="1">
    <source>
        <dbReference type="ARBA" id="ARBA00022737"/>
    </source>
</evidence>
<dbReference type="InParanoid" id="A0A2I3SLZ4"/>
<reference evidence="4 5" key="1">
    <citation type="journal article" date="2005" name="Nature">
        <title>Initial sequence of the chimpanzee genome and comparison with the human genome.</title>
        <authorList>
            <consortium name="Chimpanzee sequencing and analysis consortium"/>
        </authorList>
    </citation>
    <scope>NUCLEOTIDE SEQUENCE [LARGE SCALE GENOMIC DNA]</scope>
</reference>
<keyword evidence="1" id="KW-0677">Repeat</keyword>
<accession>A0A2I3SLZ4</accession>
<evidence type="ECO:0000313" key="4">
    <source>
        <dbReference type="Ensembl" id="ENSPTRP00000077985.1"/>
    </source>
</evidence>
<dbReference type="Ensembl" id="ENSPTRT00000085135.1">
    <property type="protein sequence ID" value="ENSPTRP00000077985.1"/>
    <property type="gene ID" value="ENSPTRG00000045082.1"/>
</dbReference>
<keyword evidence="2 3" id="KW-0040">ANK repeat</keyword>
<reference evidence="4" key="2">
    <citation type="submission" date="2025-08" db="UniProtKB">
        <authorList>
            <consortium name="Ensembl"/>
        </authorList>
    </citation>
    <scope>IDENTIFICATION</scope>
</reference>
<dbReference type="GeneTree" id="ENSGT00940000153404"/>
<dbReference type="Bgee" id="ENSPTRG00000045082">
    <property type="expression patterns" value="Expressed in thymus and 19 other cell types or tissues"/>
</dbReference>
<dbReference type="InterPro" id="IPR050776">
    <property type="entry name" value="Ank_Repeat/CDKN_Inhibitor"/>
</dbReference>
<evidence type="ECO:0000256" key="2">
    <source>
        <dbReference type="ARBA" id="ARBA00023043"/>
    </source>
</evidence>
<organism evidence="4 5">
    <name type="scientific">Pan troglodytes</name>
    <name type="common">Chimpanzee</name>
    <dbReference type="NCBI Taxonomy" id="9598"/>
    <lineage>
        <taxon>Eukaryota</taxon>
        <taxon>Metazoa</taxon>
        <taxon>Chordata</taxon>
        <taxon>Craniata</taxon>
        <taxon>Vertebrata</taxon>
        <taxon>Euteleostomi</taxon>
        <taxon>Mammalia</taxon>
        <taxon>Eutheria</taxon>
        <taxon>Euarchontoglires</taxon>
        <taxon>Primates</taxon>
        <taxon>Haplorrhini</taxon>
        <taxon>Catarrhini</taxon>
        <taxon>Hominidae</taxon>
        <taxon>Pan</taxon>
    </lineage>
</organism>
<feature type="repeat" description="ANK" evidence="3">
    <location>
        <begin position="87"/>
        <end position="119"/>
    </location>
</feature>
<dbReference type="InterPro" id="IPR036770">
    <property type="entry name" value="Ankyrin_rpt-contain_sf"/>
</dbReference>
<protein>
    <submittedName>
        <fullName evidence="4">Uncharacterized protein</fullName>
    </submittedName>
</protein>
<dbReference type="PROSITE" id="PS50297">
    <property type="entry name" value="ANK_REP_REGION"/>
    <property type="match status" value="2"/>
</dbReference>
<dbReference type="Gene3D" id="1.25.40.20">
    <property type="entry name" value="Ankyrin repeat-containing domain"/>
    <property type="match status" value="1"/>
</dbReference>